<name>A0A9W7TNZ0_TRIRA</name>
<dbReference type="EMBL" id="JAFHDT010000014">
    <property type="protein sequence ID" value="KAI7800660.1"/>
    <property type="molecule type" value="Genomic_DNA"/>
</dbReference>
<evidence type="ECO:0000313" key="2">
    <source>
        <dbReference type="Proteomes" id="UP001059041"/>
    </source>
</evidence>
<sequence length="116" mass="13343">MNFDDRRSEPVVEYQQQPVRTASAVNLLKPLQTMFPVNPKSEETYWSNRTCVRWCGGDPLDDSHNVRVCLHFVNLKRRSLPSLSCSPRFNEDLVIMACVMRDTVAVVMFALAPNER</sequence>
<dbReference type="AlphaFoldDB" id="A0A9W7TNZ0"/>
<comment type="caution">
    <text evidence="1">The sequence shown here is derived from an EMBL/GenBank/DDBJ whole genome shotgun (WGS) entry which is preliminary data.</text>
</comment>
<accession>A0A9W7TNZ0</accession>
<evidence type="ECO:0000313" key="1">
    <source>
        <dbReference type="EMBL" id="KAI7800660.1"/>
    </source>
</evidence>
<proteinExistence type="predicted"/>
<dbReference type="Proteomes" id="UP001059041">
    <property type="component" value="Linkage Group LG14"/>
</dbReference>
<reference evidence="1" key="1">
    <citation type="submission" date="2021-02" db="EMBL/GenBank/DDBJ databases">
        <title>Comparative genomics reveals that relaxation of natural selection precedes convergent phenotypic evolution of cavefish.</title>
        <authorList>
            <person name="Peng Z."/>
        </authorList>
    </citation>
    <scope>NUCLEOTIDE SEQUENCE</scope>
    <source>
        <tissue evidence="1">Muscle</tissue>
    </source>
</reference>
<protein>
    <submittedName>
        <fullName evidence="1">Uncharacterized protein</fullName>
    </submittedName>
</protein>
<organism evidence="1 2">
    <name type="scientific">Triplophysa rosa</name>
    <name type="common">Cave loach</name>
    <dbReference type="NCBI Taxonomy" id="992332"/>
    <lineage>
        <taxon>Eukaryota</taxon>
        <taxon>Metazoa</taxon>
        <taxon>Chordata</taxon>
        <taxon>Craniata</taxon>
        <taxon>Vertebrata</taxon>
        <taxon>Euteleostomi</taxon>
        <taxon>Actinopterygii</taxon>
        <taxon>Neopterygii</taxon>
        <taxon>Teleostei</taxon>
        <taxon>Ostariophysi</taxon>
        <taxon>Cypriniformes</taxon>
        <taxon>Nemacheilidae</taxon>
        <taxon>Triplophysa</taxon>
    </lineage>
</organism>
<keyword evidence="2" id="KW-1185">Reference proteome</keyword>
<gene>
    <name evidence="1" type="ORF">IRJ41_008685</name>
</gene>